<feature type="transmembrane region" description="Helical" evidence="1">
    <location>
        <begin position="168"/>
        <end position="188"/>
    </location>
</feature>
<evidence type="ECO:0000313" key="3">
    <source>
        <dbReference type="Proteomes" id="UP001500831"/>
    </source>
</evidence>
<feature type="transmembrane region" description="Helical" evidence="1">
    <location>
        <begin position="381"/>
        <end position="401"/>
    </location>
</feature>
<feature type="transmembrane region" description="Helical" evidence="1">
    <location>
        <begin position="105"/>
        <end position="123"/>
    </location>
</feature>
<feature type="transmembrane region" description="Helical" evidence="1">
    <location>
        <begin position="407"/>
        <end position="432"/>
    </location>
</feature>
<feature type="transmembrane region" description="Helical" evidence="1">
    <location>
        <begin position="129"/>
        <end position="156"/>
    </location>
</feature>
<comment type="caution">
    <text evidence="2">The sequence shown here is derived from an EMBL/GenBank/DDBJ whole genome shotgun (WGS) entry which is preliminary data.</text>
</comment>
<dbReference type="Proteomes" id="UP001500831">
    <property type="component" value="Unassembled WGS sequence"/>
</dbReference>
<feature type="transmembrane region" description="Helical" evidence="1">
    <location>
        <begin position="63"/>
        <end position="79"/>
    </location>
</feature>
<feature type="transmembrane region" description="Helical" evidence="1">
    <location>
        <begin position="288"/>
        <end position="313"/>
    </location>
</feature>
<keyword evidence="1" id="KW-0812">Transmembrane</keyword>
<keyword evidence="1" id="KW-0472">Membrane</keyword>
<dbReference type="RefSeq" id="WP_344981418.1">
    <property type="nucleotide sequence ID" value="NZ_BAAAVI010000096.1"/>
</dbReference>
<protein>
    <submittedName>
        <fullName evidence="2">Nramp family divalent metal transporter</fullName>
    </submittedName>
</protein>
<dbReference type="NCBIfam" id="NF037982">
    <property type="entry name" value="Nramp_1"/>
    <property type="match status" value="1"/>
</dbReference>
<evidence type="ECO:0000313" key="2">
    <source>
        <dbReference type="EMBL" id="GAA2908610.1"/>
    </source>
</evidence>
<feature type="transmembrane region" description="Helical" evidence="1">
    <location>
        <begin position="333"/>
        <end position="360"/>
    </location>
</feature>
<feature type="transmembrane region" description="Helical" evidence="1">
    <location>
        <begin position="208"/>
        <end position="229"/>
    </location>
</feature>
<name>A0ABN3W9Z1_9ACTN</name>
<organism evidence="2 3">
    <name type="scientific">Streptosporangium fragile</name>
    <dbReference type="NCBI Taxonomy" id="46186"/>
    <lineage>
        <taxon>Bacteria</taxon>
        <taxon>Bacillati</taxon>
        <taxon>Actinomycetota</taxon>
        <taxon>Actinomycetes</taxon>
        <taxon>Streptosporangiales</taxon>
        <taxon>Streptosporangiaceae</taxon>
        <taxon>Streptosporangium</taxon>
    </lineage>
</organism>
<accession>A0ABN3W9Z1</accession>
<evidence type="ECO:0000256" key="1">
    <source>
        <dbReference type="SAM" id="Phobius"/>
    </source>
</evidence>
<reference evidence="2 3" key="1">
    <citation type="journal article" date="2019" name="Int. J. Syst. Evol. Microbiol.">
        <title>The Global Catalogue of Microorganisms (GCM) 10K type strain sequencing project: providing services to taxonomists for standard genome sequencing and annotation.</title>
        <authorList>
            <consortium name="The Broad Institute Genomics Platform"/>
            <consortium name="The Broad Institute Genome Sequencing Center for Infectious Disease"/>
            <person name="Wu L."/>
            <person name="Ma J."/>
        </authorList>
    </citation>
    <scope>NUCLEOTIDE SEQUENCE [LARGE SCALE GENOMIC DNA]</scope>
    <source>
        <strain evidence="2 3">JCM 6242</strain>
    </source>
</reference>
<gene>
    <name evidence="2" type="ORF">GCM10010517_75050</name>
</gene>
<keyword evidence="3" id="KW-1185">Reference proteome</keyword>
<sequence length="473" mass="50843">MGRLSYVAGAVMGAMTLPELRPAELPDPKPLRKVIGPGVIAAGVGLASGEFVIWPYISANVGLVFLWAAVVGVVAQYFLNMEIERYTLATGETALTGFSRLGRHWGLAFAAMAVLANIWPGWATSSATVLTYAVGGDVTVIAVVELLLIAVALTLSPVVYRTMEATQFLKVGAVLVFLVIALFLAITGDAYRGLGEAVTHAGQVPAQLGAALVLGAMAFAGAGGGQNLVQSNWIRDKNMGMGERIPRLVSPITGEDQAVPATGFAFTADEANLARWRGWWRVANIEQLVSFVAITIVTISLMSMLAYSTVFGAGTASDVTFLRTEGEVLNQRLSWFGTFFWAVGALSLFAASMGICDYVARMVADVVKTVYLPASTRWTESRVYSLVVWFIVLFGIAMLTIGFDQPITLLVISASVGGIMMFLYSALLAVLNRRLLPEAIRIRGYRLVIVLLTFAFFGYFSVLTLIDQFGKLF</sequence>
<feature type="transmembrane region" description="Helical" evidence="1">
    <location>
        <begin position="34"/>
        <end position="57"/>
    </location>
</feature>
<dbReference type="EMBL" id="BAAAVI010000096">
    <property type="protein sequence ID" value="GAA2908610.1"/>
    <property type="molecule type" value="Genomic_DNA"/>
</dbReference>
<proteinExistence type="predicted"/>
<feature type="transmembrane region" description="Helical" evidence="1">
    <location>
        <begin position="444"/>
        <end position="466"/>
    </location>
</feature>
<keyword evidence="1" id="KW-1133">Transmembrane helix</keyword>